<evidence type="ECO:0000256" key="8">
    <source>
        <dbReference type="ARBA" id="ARBA00022734"/>
    </source>
</evidence>
<evidence type="ECO:0000256" key="11">
    <source>
        <dbReference type="ARBA" id="ARBA00023295"/>
    </source>
</evidence>
<keyword evidence="9 12" id="KW-0378">Hydrolase</keyword>
<reference evidence="14 15" key="1">
    <citation type="journal article" date="2023" name="G3 (Bethesda)">
        <title>A chromosome-level genome assembly of Zasmidium syzygii isolated from banana leaves.</title>
        <authorList>
            <person name="van Westerhoven A.C."/>
            <person name="Mehrabi R."/>
            <person name="Talebi R."/>
            <person name="Steentjes M.B.F."/>
            <person name="Corcolon B."/>
            <person name="Chong P.A."/>
            <person name="Kema G.H.J."/>
            <person name="Seidl M.F."/>
        </authorList>
    </citation>
    <scope>NUCLEOTIDE SEQUENCE [LARGE SCALE GENOMIC DNA]</scope>
    <source>
        <strain evidence="14 15">P124</strain>
    </source>
</reference>
<evidence type="ECO:0000256" key="2">
    <source>
        <dbReference type="ARBA" id="ARBA00003969"/>
    </source>
</evidence>
<dbReference type="InterPro" id="IPR013785">
    <property type="entry name" value="Aldolase_TIM"/>
</dbReference>
<comment type="function">
    <text evidence="2">Hydrolyzes a variety of simple alpha-D-galactoside as well as more complex molecules such as oligosaccharides and polysaccharides.</text>
</comment>
<dbReference type="InterPro" id="IPR017853">
    <property type="entry name" value="GH"/>
</dbReference>
<evidence type="ECO:0000313" key="15">
    <source>
        <dbReference type="Proteomes" id="UP001305779"/>
    </source>
</evidence>
<keyword evidence="7" id="KW-0732">Signal</keyword>
<evidence type="ECO:0000256" key="7">
    <source>
        <dbReference type="ARBA" id="ARBA00022729"/>
    </source>
</evidence>
<dbReference type="PROSITE" id="PS50231">
    <property type="entry name" value="RICIN_B_LECTIN"/>
    <property type="match status" value="1"/>
</dbReference>
<dbReference type="Gene3D" id="3.20.20.70">
    <property type="entry name" value="Aldolase class I"/>
    <property type="match status" value="1"/>
</dbReference>
<keyword evidence="15" id="KW-1185">Reference proteome</keyword>
<dbReference type="SUPFAM" id="SSF51011">
    <property type="entry name" value="Glycosyl hydrolase domain"/>
    <property type="match status" value="1"/>
</dbReference>
<comment type="catalytic activity">
    <reaction evidence="1 12">
        <text>Hydrolysis of terminal, non-reducing alpha-D-galactose residues in alpha-D-galactosides, including galactose oligosaccharides, galactomannans and galactolipids.</text>
        <dbReference type="EC" id="3.2.1.22"/>
    </reaction>
</comment>
<evidence type="ECO:0000256" key="1">
    <source>
        <dbReference type="ARBA" id="ARBA00001255"/>
    </source>
</evidence>
<comment type="similarity">
    <text evidence="4 12">Belongs to the glycosyl hydrolase 27 family.</text>
</comment>
<dbReference type="SUPFAM" id="SSF50370">
    <property type="entry name" value="Ricin B-like lectins"/>
    <property type="match status" value="1"/>
</dbReference>
<dbReference type="Pfam" id="PF16499">
    <property type="entry name" value="Melibiase_2"/>
    <property type="match status" value="1"/>
</dbReference>
<evidence type="ECO:0000256" key="6">
    <source>
        <dbReference type="ARBA" id="ARBA00022525"/>
    </source>
</evidence>
<accession>A0ABR0EDJ0</accession>
<gene>
    <name evidence="14" type="ORF">PRZ48_009953</name>
</gene>
<dbReference type="InterPro" id="IPR013780">
    <property type="entry name" value="Glyco_hydro_b"/>
</dbReference>
<evidence type="ECO:0000256" key="10">
    <source>
        <dbReference type="ARBA" id="ARBA00023180"/>
    </source>
</evidence>
<dbReference type="PANTHER" id="PTHR11452">
    <property type="entry name" value="ALPHA-GALACTOSIDASE/ALPHA-N-ACETYLGALACTOSAMINIDASE"/>
    <property type="match status" value="1"/>
</dbReference>
<dbReference type="InterPro" id="IPR000772">
    <property type="entry name" value="Ricin_B_lectin"/>
</dbReference>
<keyword evidence="11 12" id="KW-0326">Glycosidase</keyword>
<keyword evidence="12" id="KW-1015">Disulfide bond</keyword>
<dbReference type="InterPro" id="IPR035992">
    <property type="entry name" value="Ricin_B-like_lectins"/>
</dbReference>
<feature type="domain" description="Ricin B lectin" evidence="13">
    <location>
        <begin position="428"/>
        <end position="542"/>
    </location>
</feature>
<dbReference type="SUPFAM" id="SSF51445">
    <property type="entry name" value="(Trans)glycosidases"/>
    <property type="match status" value="1"/>
</dbReference>
<dbReference type="CDD" id="cd14792">
    <property type="entry name" value="GH27"/>
    <property type="match status" value="1"/>
</dbReference>
<evidence type="ECO:0000259" key="13">
    <source>
        <dbReference type="SMART" id="SM00458"/>
    </source>
</evidence>
<keyword evidence="10" id="KW-0325">Glycoprotein</keyword>
<dbReference type="InterPro" id="IPR041233">
    <property type="entry name" value="Melibiase_C"/>
</dbReference>
<dbReference type="PRINTS" id="PR00740">
    <property type="entry name" value="GLHYDRLASE27"/>
</dbReference>
<comment type="caution">
    <text evidence="14">The sequence shown here is derived from an EMBL/GenBank/DDBJ whole genome shotgun (WGS) entry which is preliminary data.</text>
</comment>
<keyword evidence="6" id="KW-0964">Secreted</keyword>
<evidence type="ECO:0000256" key="3">
    <source>
        <dbReference type="ARBA" id="ARBA00004613"/>
    </source>
</evidence>
<organism evidence="14 15">
    <name type="scientific">Zasmidium cellare</name>
    <name type="common">Wine cellar mold</name>
    <name type="synonym">Racodium cellare</name>
    <dbReference type="NCBI Taxonomy" id="395010"/>
    <lineage>
        <taxon>Eukaryota</taxon>
        <taxon>Fungi</taxon>
        <taxon>Dikarya</taxon>
        <taxon>Ascomycota</taxon>
        <taxon>Pezizomycotina</taxon>
        <taxon>Dothideomycetes</taxon>
        <taxon>Dothideomycetidae</taxon>
        <taxon>Mycosphaerellales</taxon>
        <taxon>Mycosphaerellaceae</taxon>
        <taxon>Zasmidium</taxon>
    </lineage>
</organism>
<dbReference type="InterPro" id="IPR002241">
    <property type="entry name" value="Glyco_hydro_27"/>
</dbReference>
<evidence type="ECO:0000256" key="9">
    <source>
        <dbReference type="ARBA" id="ARBA00022801"/>
    </source>
</evidence>
<dbReference type="Gene3D" id="2.80.10.50">
    <property type="match status" value="1"/>
</dbReference>
<dbReference type="EC" id="3.2.1.22" evidence="5 12"/>
<dbReference type="EMBL" id="JAXOVC010000007">
    <property type="protein sequence ID" value="KAK4499439.1"/>
    <property type="molecule type" value="Genomic_DNA"/>
</dbReference>
<keyword evidence="8" id="KW-0430">Lectin</keyword>
<comment type="subcellular location">
    <subcellularLocation>
        <location evidence="3">Secreted</location>
    </subcellularLocation>
</comment>
<proteinExistence type="inferred from homology"/>
<dbReference type="Gene3D" id="2.60.40.1180">
    <property type="entry name" value="Golgi alpha-mannosidase II"/>
    <property type="match status" value="1"/>
</dbReference>
<evidence type="ECO:0000256" key="12">
    <source>
        <dbReference type="RuleBase" id="RU361168"/>
    </source>
</evidence>
<protein>
    <recommendedName>
        <fullName evidence="5 12">Alpha-galactosidase</fullName>
        <ecNumber evidence="5 12">3.2.1.22</ecNumber>
    </recommendedName>
    <alternativeName>
        <fullName evidence="12">Melibiase</fullName>
    </alternativeName>
</protein>
<sequence length="547" mass="60340">MAMLPVDQVFASLENPQLLPTPPMGFNNWARFECDLNQTLFTETADAMVSRGLLKAGYDRVNIDDCWPLYERAQNGSLQWNETLFPAGLPWLGNYLKQRGFHFGIYSDAGNGTCGGYPGSLGYEEIDAKTFASWGIDYLKLDGCNVYAKPGQTDEERYEEIYSHWHDIFSHSDNPLIFSESAPAYFAGEANLTDWYTIMDWVPVYGELARHSQDIVVHDSSKHPWDSVMANYDQEVRVAREQGVGYYNDPDFLIADEPNLTFEEKKSHFALWSSLSAPLIISAYIPDLPDETIEYLTNENFIAVDQDKLALQATLVSHDGTWDVLTKSLSNGDRLVTILNNGSGTGTIEVPLSRIGYAGSTQRGWWPGPGSNLQVKDLWTGKVSSLSSQGRNAAIKATVPSHGTASYRISARQGPRPLGWSSAKSLWTPTGIIFNADSFHCLTARGGKLSWATCDASDGQVWQVGKNGATIKPLSNGNECLATAGRQATLGSCRVGAQWKYDRTGNIRSAADLSECLTEGRAGEVLVQKCGRLMDSQVFEMPSGWQL</sequence>
<evidence type="ECO:0000313" key="14">
    <source>
        <dbReference type="EMBL" id="KAK4499439.1"/>
    </source>
</evidence>
<dbReference type="Proteomes" id="UP001305779">
    <property type="component" value="Unassembled WGS sequence"/>
</dbReference>
<dbReference type="Pfam" id="PF17801">
    <property type="entry name" value="Melibiase_C"/>
    <property type="match status" value="1"/>
</dbReference>
<name>A0ABR0EDJ0_ZASCE</name>
<dbReference type="PANTHER" id="PTHR11452:SF91">
    <property type="entry name" value="ALPHA-GALACTOSIDASE A-RELATED"/>
    <property type="match status" value="1"/>
</dbReference>
<evidence type="ECO:0000256" key="5">
    <source>
        <dbReference type="ARBA" id="ARBA00012755"/>
    </source>
</evidence>
<dbReference type="SMART" id="SM00458">
    <property type="entry name" value="RICIN"/>
    <property type="match status" value="1"/>
</dbReference>
<evidence type="ECO:0000256" key="4">
    <source>
        <dbReference type="ARBA" id="ARBA00009743"/>
    </source>
</evidence>